<comment type="caution">
    <text evidence="7">The sequence shown here is derived from an EMBL/GenBank/DDBJ whole genome shotgun (WGS) entry which is preliminary data.</text>
</comment>
<dbReference type="InterPro" id="IPR015422">
    <property type="entry name" value="PyrdxlP-dep_Trfase_small"/>
</dbReference>
<evidence type="ECO:0000256" key="4">
    <source>
        <dbReference type="ARBA" id="ARBA00023125"/>
    </source>
</evidence>
<dbReference type="PANTHER" id="PTHR46577:SF1">
    <property type="entry name" value="HTH-TYPE TRANSCRIPTIONAL REGULATORY PROTEIN GABR"/>
    <property type="match status" value="1"/>
</dbReference>
<reference evidence="8" key="1">
    <citation type="journal article" date="2019" name="Int. J. Syst. Evol. Microbiol.">
        <title>The Global Catalogue of Microorganisms (GCM) 10K type strain sequencing project: providing services to taxonomists for standard genome sequencing and annotation.</title>
        <authorList>
            <consortium name="The Broad Institute Genomics Platform"/>
            <consortium name="The Broad Institute Genome Sequencing Center for Infectious Disease"/>
            <person name="Wu L."/>
            <person name="Ma J."/>
        </authorList>
    </citation>
    <scope>NUCLEOTIDE SEQUENCE [LARGE SCALE GENOMIC DNA]</scope>
    <source>
        <strain evidence="8">JCM 13518</strain>
    </source>
</reference>
<dbReference type="Gene3D" id="1.10.10.10">
    <property type="entry name" value="Winged helix-like DNA-binding domain superfamily/Winged helix DNA-binding domain"/>
    <property type="match status" value="1"/>
</dbReference>
<organism evidence="7 8">
    <name type="scientific">Aeromicrobium alkaliterrae</name>
    <dbReference type="NCBI Taxonomy" id="302168"/>
    <lineage>
        <taxon>Bacteria</taxon>
        <taxon>Bacillati</taxon>
        <taxon>Actinomycetota</taxon>
        <taxon>Actinomycetes</taxon>
        <taxon>Propionibacteriales</taxon>
        <taxon>Nocardioidaceae</taxon>
        <taxon>Aeromicrobium</taxon>
    </lineage>
</organism>
<dbReference type="Gene3D" id="3.40.640.10">
    <property type="entry name" value="Type I PLP-dependent aspartate aminotransferase-like (Major domain)"/>
    <property type="match status" value="1"/>
</dbReference>
<dbReference type="SUPFAM" id="SSF53383">
    <property type="entry name" value="PLP-dependent transferases"/>
    <property type="match status" value="1"/>
</dbReference>
<sequence length="480" mass="50753">MAPVLSARRLATVIGQLDDDGPAYVEITDRIRIAAMDGRLADGARLPSERELATALGVSRTTTSRVYAELRDAGLIESRRGSGSTIALPLQASSASTLIGMHGDGDTLAFTYSAPVGPPGMTRAFERAIEKLPGLLATSGYLPDGLPVLRELLAAHYTERGLPTDPQQIIVTSGAMGAISLLSRTLLSPGDRVLVEGSSYPHAHDALVAAGGRLTPLPVGGSPWDVEALTTALAAGRHKLAYVIPDFHNPTGAVMTDEERGAWAHGLHRHGVTAIVDESMREVNLDGIELPPSLAAYDASAVVIGSSSKPFWGGLRVGWLRAPRHLVMGLVQARMIDDLSSSAFDQMVFAELMTDGGQTAAAGRAALRTGRDHLLGELAAHVPEIEAPCPPGGLNLWVTLPGRISTRLCAAAERRELLLTPGPRFFSQGGTAGERHVRLPYVHSPDRLTEAVSRLRLALDDVLGGRAADVTRESPLDLIA</sequence>
<dbReference type="CDD" id="cd07377">
    <property type="entry name" value="WHTH_GntR"/>
    <property type="match status" value="1"/>
</dbReference>
<evidence type="ECO:0000256" key="5">
    <source>
        <dbReference type="ARBA" id="ARBA00023163"/>
    </source>
</evidence>
<name>A0ABP4VKG3_9ACTN</name>
<evidence type="ECO:0000313" key="8">
    <source>
        <dbReference type="Proteomes" id="UP001501057"/>
    </source>
</evidence>
<dbReference type="Pfam" id="PF00392">
    <property type="entry name" value="GntR"/>
    <property type="match status" value="1"/>
</dbReference>
<dbReference type="GO" id="GO:0008483">
    <property type="term" value="F:transaminase activity"/>
    <property type="evidence" value="ECO:0007669"/>
    <property type="project" value="UniProtKB-KW"/>
</dbReference>
<evidence type="ECO:0000259" key="6">
    <source>
        <dbReference type="PROSITE" id="PS50949"/>
    </source>
</evidence>
<evidence type="ECO:0000313" key="7">
    <source>
        <dbReference type="EMBL" id="GAA1727791.1"/>
    </source>
</evidence>
<dbReference type="EMBL" id="BAAAME010000002">
    <property type="protein sequence ID" value="GAA1727791.1"/>
    <property type="molecule type" value="Genomic_DNA"/>
</dbReference>
<keyword evidence="8" id="KW-1185">Reference proteome</keyword>
<keyword evidence="7" id="KW-0032">Aminotransferase</keyword>
<evidence type="ECO:0000256" key="3">
    <source>
        <dbReference type="ARBA" id="ARBA00023015"/>
    </source>
</evidence>
<dbReference type="Pfam" id="PF00155">
    <property type="entry name" value="Aminotran_1_2"/>
    <property type="match status" value="1"/>
</dbReference>
<dbReference type="InterPro" id="IPR004839">
    <property type="entry name" value="Aminotransferase_I/II_large"/>
</dbReference>
<accession>A0ABP4VKG3</accession>
<dbReference type="RefSeq" id="WP_344197503.1">
    <property type="nucleotide sequence ID" value="NZ_BAAAME010000002.1"/>
</dbReference>
<dbReference type="InterPro" id="IPR036390">
    <property type="entry name" value="WH_DNA-bd_sf"/>
</dbReference>
<dbReference type="InterPro" id="IPR015424">
    <property type="entry name" value="PyrdxlP-dep_Trfase"/>
</dbReference>
<dbReference type="Proteomes" id="UP001501057">
    <property type="component" value="Unassembled WGS sequence"/>
</dbReference>
<dbReference type="PANTHER" id="PTHR46577">
    <property type="entry name" value="HTH-TYPE TRANSCRIPTIONAL REGULATORY PROTEIN GABR"/>
    <property type="match status" value="1"/>
</dbReference>
<comment type="similarity">
    <text evidence="1">In the C-terminal section; belongs to the class-I pyridoxal-phosphate-dependent aminotransferase family.</text>
</comment>
<keyword evidence="5" id="KW-0804">Transcription</keyword>
<dbReference type="InterPro" id="IPR051446">
    <property type="entry name" value="HTH_trans_reg/aminotransferase"/>
</dbReference>
<dbReference type="PROSITE" id="PS50949">
    <property type="entry name" value="HTH_GNTR"/>
    <property type="match status" value="1"/>
</dbReference>
<dbReference type="InterPro" id="IPR015421">
    <property type="entry name" value="PyrdxlP-dep_Trfase_major"/>
</dbReference>
<feature type="domain" description="HTH gntR-type" evidence="6">
    <location>
        <begin position="21"/>
        <end position="89"/>
    </location>
</feature>
<dbReference type="SUPFAM" id="SSF46785">
    <property type="entry name" value="Winged helix' DNA-binding domain"/>
    <property type="match status" value="1"/>
</dbReference>
<dbReference type="CDD" id="cd00609">
    <property type="entry name" value="AAT_like"/>
    <property type="match status" value="1"/>
</dbReference>
<evidence type="ECO:0000256" key="1">
    <source>
        <dbReference type="ARBA" id="ARBA00005384"/>
    </source>
</evidence>
<dbReference type="Gene3D" id="3.90.1150.10">
    <property type="entry name" value="Aspartate Aminotransferase, domain 1"/>
    <property type="match status" value="1"/>
</dbReference>
<dbReference type="InterPro" id="IPR000524">
    <property type="entry name" value="Tscrpt_reg_HTH_GntR"/>
</dbReference>
<evidence type="ECO:0000256" key="2">
    <source>
        <dbReference type="ARBA" id="ARBA00022898"/>
    </source>
</evidence>
<dbReference type="InterPro" id="IPR036388">
    <property type="entry name" value="WH-like_DNA-bd_sf"/>
</dbReference>
<protein>
    <submittedName>
        <fullName evidence="7">PLP-dependent aminotransferase family protein</fullName>
    </submittedName>
</protein>
<keyword evidence="2" id="KW-0663">Pyridoxal phosphate</keyword>
<dbReference type="SMART" id="SM00345">
    <property type="entry name" value="HTH_GNTR"/>
    <property type="match status" value="1"/>
</dbReference>
<keyword evidence="3" id="KW-0805">Transcription regulation</keyword>
<keyword evidence="4" id="KW-0238">DNA-binding</keyword>
<gene>
    <name evidence="7" type="ORF">GCM10009710_05550</name>
</gene>
<keyword evidence="7" id="KW-0808">Transferase</keyword>
<proteinExistence type="inferred from homology"/>
<dbReference type="PRINTS" id="PR00035">
    <property type="entry name" value="HTHGNTR"/>
</dbReference>